<protein>
    <recommendedName>
        <fullName evidence="5">Arsenite methyltransferase</fullName>
        <ecNumber evidence="4">2.1.1.137</ecNumber>
    </recommendedName>
</protein>
<keyword evidence="9" id="KW-1133">Transmembrane helix</keyword>
<feature type="transmembrane region" description="Helical" evidence="9">
    <location>
        <begin position="179"/>
        <end position="199"/>
    </location>
</feature>
<feature type="domain" description="Methyltransferase" evidence="10">
    <location>
        <begin position="34"/>
        <end position="153"/>
    </location>
</feature>
<evidence type="ECO:0000259" key="10">
    <source>
        <dbReference type="Pfam" id="PF13847"/>
    </source>
</evidence>
<dbReference type="EC" id="2.1.1.137" evidence="4"/>
<name>A0A0G0CAV9_9BACT</name>
<accession>A0A0G0CAV9</accession>
<dbReference type="PANTHER" id="PTHR43675:SF8">
    <property type="entry name" value="ARSENITE METHYLTRANSFERASE"/>
    <property type="match status" value="1"/>
</dbReference>
<sequence length="231" mass="26839">MKNIYQKDYHKKYSQELIARKHLLDFVQQNIEVKEKIILDAGCNGGFLSFFMAKNGAKKVYGLDMSPGFIKADIKRAKQEKMIDRFNFKVGNIEHLPYKDNFFDFIICSEVIEHVSRPDLVVSEFNRVLKKNGRVLITTPNILNPMEIVHNLKHYLMWIIKKEPITHIQHFTFINLKKLFLGFTVVKIVGVGIGAAFLPFSKFGFIKKIDYLLGNLLQPISFDLFLLVKKK</sequence>
<dbReference type="Gene3D" id="3.40.50.150">
    <property type="entry name" value="Vaccinia Virus protein VP39"/>
    <property type="match status" value="1"/>
</dbReference>
<evidence type="ECO:0000313" key="12">
    <source>
        <dbReference type="Proteomes" id="UP000033995"/>
    </source>
</evidence>
<dbReference type="SUPFAM" id="SSF53335">
    <property type="entry name" value="S-adenosyl-L-methionine-dependent methyltransferases"/>
    <property type="match status" value="1"/>
</dbReference>
<evidence type="ECO:0000256" key="6">
    <source>
        <dbReference type="ARBA" id="ARBA00047941"/>
    </source>
</evidence>
<comment type="similarity">
    <text evidence="3">Belongs to the methyltransferase superfamily. Arsenite methyltransferase family.</text>
</comment>
<comment type="catalytic activity">
    <reaction evidence="6">
        <text>arsenic triglutathione + [thioredoxin]-dithiol + S-adenosyl-L-methionine + 2 H2O = methylarsonous acid + [thioredoxin]-disulfide + 3 glutathione + S-adenosyl-L-homocysteine + H(+)</text>
        <dbReference type="Rhea" id="RHEA:69460"/>
        <dbReference type="Rhea" id="RHEA-COMP:10698"/>
        <dbReference type="Rhea" id="RHEA-COMP:10700"/>
        <dbReference type="ChEBI" id="CHEBI:15377"/>
        <dbReference type="ChEBI" id="CHEBI:15378"/>
        <dbReference type="ChEBI" id="CHEBI:17826"/>
        <dbReference type="ChEBI" id="CHEBI:29950"/>
        <dbReference type="ChEBI" id="CHEBI:50058"/>
        <dbReference type="ChEBI" id="CHEBI:57856"/>
        <dbReference type="ChEBI" id="CHEBI:57925"/>
        <dbReference type="ChEBI" id="CHEBI:59789"/>
        <dbReference type="ChEBI" id="CHEBI:183640"/>
        <dbReference type="EC" id="2.1.1.137"/>
    </reaction>
</comment>
<gene>
    <name evidence="11" type="ORF">UR38_C0001G0131</name>
</gene>
<keyword evidence="11" id="KW-0489">Methyltransferase</keyword>
<keyword evidence="2" id="KW-0949">S-adenosyl-L-methionine</keyword>
<evidence type="ECO:0000256" key="5">
    <source>
        <dbReference type="ARBA" id="ARBA00034545"/>
    </source>
</evidence>
<evidence type="ECO:0000256" key="3">
    <source>
        <dbReference type="ARBA" id="ARBA00034487"/>
    </source>
</evidence>
<evidence type="ECO:0000313" key="11">
    <source>
        <dbReference type="EMBL" id="KKP48335.1"/>
    </source>
</evidence>
<comment type="caution">
    <text evidence="11">The sequence shown here is derived from an EMBL/GenBank/DDBJ whole genome shotgun (WGS) entry which is preliminary data.</text>
</comment>
<evidence type="ECO:0000256" key="1">
    <source>
        <dbReference type="ARBA" id="ARBA00022679"/>
    </source>
</evidence>
<dbReference type="AlphaFoldDB" id="A0A0G0CAV9"/>
<keyword evidence="1 11" id="KW-0808">Transferase</keyword>
<dbReference type="EMBL" id="LBOZ01000001">
    <property type="protein sequence ID" value="KKP48335.1"/>
    <property type="molecule type" value="Genomic_DNA"/>
</dbReference>
<dbReference type="InterPro" id="IPR029063">
    <property type="entry name" value="SAM-dependent_MTases_sf"/>
</dbReference>
<comment type="catalytic activity">
    <reaction evidence="8">
        <text>arsenic triglutathione + 3 [thioredoxin]-dithiol + 3 S-adenosyl-L-methionine = trimethylarsine + 3 [thioredoxin]-disulfide + 3 glutathione + 3 S-adenosyl-L-homocysteine + 3 H(+)</text>
        <dbReference type="Rhea" id="RHEA:69432"/>
        <dbReference type="Rhea" id="RHEA-COMP:10698"/>
        <dbReference type="Rhea" id="RHEA-COMP:10700"/>
        <dbReference type="ChEBI" id="CHEBI:15378"/>
        <dbReference type="ChEBI" id="CHEBI:27130"/>
        <dbReference type="ChEBI" id="CHEBI:29950"/>
        <dbReference type="ChEBI" id="CHEBI:50058"/>
        <dbReference type="ChEBI" id="CHEBI:57856"/>
        <dbReference type="ChEBI" id="CHEBI:57925"/>
        <dbReference type="ChEBI" id="CHEBI:59789"/>
        <dbReference type="ChEBI" id="CHEBI:183640"/>
        <dbReference type="EC" id="2.1.1.137"/>
    </reaction>
</comment>
<evidence type="ECO:0000256" key="4">
    <source>
        <dbReference type="ARBA" id="ARBA00034521"/>
    </source>
</evidence>
<dbReference type="GO" id="GO:0030791">
    <property type="term" value="F:arsenite methyltransferase activity"/>
    <property type="evidence" value="ECO:0007669"/>
    <property type="project" value="UniProtKB-EC"/>
</dbReference>
<proteinExistence type="inferred from homology"/>
<dbReference type="GO" id="GO:0032259">
    <property type="term" value="P:methylation"/>
    <property type="evidence" value="ECO:0007669"/>
    <property type="project" value="UniProtKB-KW"/>
</dbReference>
<evidence type="ECO:0000256" key="9">
    <source>
        <dbReference type="SAM" id="Phobius"/>
    </source>
</evidence>
<dbReference type="Pfam" id="PF13847">
    <property type="entry name" value="Methyltransf_31"/>
    <property type="match status" value="1"/>
</dbReference>
<feature type="transmembrane region" description="Helical" evidence="9">
    <location>
        <begin position="211"/>
        <end position="228"/>
    </location>
</feature>
<evidence type="ECO:0000256" key="7">
    <source>
        <dbReference type="ARBA" id="ARBA00047943"/>
    </source>
</evidence>
<keyword evidence="9" id="KW-0472">Membrane</keyword>
<comment type="catalytic activity">
    <reaction evidence="7">
        <text>arsenic triglutathione + 2 [thioredoxin]-dithiol + 2 S-adenosyl-L-methionine + H2O = dimethylarsinous acid + 2 [thioredoxin]-disulfide + 3 glutathione + 2 S-adenosyl-L-homocysteine + 2 H(+)</text>
        <dbReference type="Rhea" id="RHEA:69464"/>
        <dbReference type="Rhea" id="RHEA-COMP:10698"/>
        <dbReference type="Rhea" id="RHEA-COMP:10700"/>
        <dbReference type="ChEBI" id="CHEBI:15377"/>
        <dbReference type="ChEBI" id="CHEBI:15378"/>
        <dbReference type="ChEBI" id="CHEBI:23808"/>
        <dbReference type="ChEBI" id="CHEBI:29950"/>
        <dbReference type="ChEBI" id="CHEBI:50058"/>
        <dbReference type="ChEBI" id="CHEBI:57856"/>
        <dbReference type="ChEBI" id="CHEBI:57925"/>
        <dbReference type="ChEBI" id="CHEBI:59789"/>
        <dbReference type="ChEBI" id="CHEBI:183640"/>
        <dbReference type="EC" id="2.1.1.137"/>
    </reaction>
</comment>
<dbReference type="CDD" id="cd02440">
    <property type="entry name" value="AdoMet_MTases"/>
    <property type="match status" value="1"/>
</dbReference>
<dbReference type="Proteomes" id="UP000033995">
    <property type="component" value="Unassembled WGS sequence"/>
</dbReference>
<dbReference type="InterPro" id="IPR025714">
    <property type="entry name" value="Methyltranfer_dom"/>
</dbReference>
<evidence type="ECO:0000256" key="8">
    <source>
        <dbReference type="ARBA" id="ARBA00048428"/>
    </source>
</evidence>
<dbReference type="InterPro" id="IPR026669">
    <property type="entry name" value="Arsenite_MeTrfase-like"/>
</dbReference>
<reference evidence="11 12" key="1">
    <citation type="journal article" date="2015" name="Nature">
        <title>rRNA introns, odd ribosomes, and small enigmatic genomes across a large radiation of phyla.</title>
        <authorList>
            <person name="Brown C.T."/>
            <person name="Hug L.A."/>
            <person name="Thomas B.C."/>
            <person name="Sharon I."/>
            <person name="Castelle C.J."/>
            <person name="Singh A."/>
            <person name="Wilkins M.J."/>
            <person name="Williams K.H."/>
            <person name="Banfield J.F."/>
        </authorList>
    </citation>
    <scope>NUCLEOTIDE SEQUENCE [LARGE SCALE GENOMIC DNA]</scope>
</reference>
<keyword evidence="9" id="KW-0812">Transmembrane</keyword>
<organism evidence="11 12">
    <name type="scientific">Candidatus Woesebacteria bacterium GW2011_GWA2_33_28</name>
    <dbReference type="NCBI Taxonomy" id="1618561"/>
    <lineage>
        <taxon>Bacteria</taxon>
        <taxon>Candidatus Woeseibacteriota</taxon>
    </lineage>
</organism>
<evidence type="ECO:0000256" key="2">
    <source>
        <dbReference type="ARBA" id="ARBA00022691"/>
    </source>
</evidence>
<dbReference type="PANTHER" id="PTHR43675">
    <property type="entry name" value="ARSENITE METHYLTRANSFERASE"/>
    <property type="match status" value="1"/>
</dbReference>